<gene>
    <name evidence="8" type="ORF">BLITH_0540</name>
</gene>
<accession>A0A2T5G4H9</accession>
<dbReference type="EMBL" id="PEBW01000007">
    <property type="protein sequence ID" value="PTQ51110.1"/>
    <property type="molecule type" value="Genomic_DNA"/>
</dbReference>
<keyword evidence="2" id="KW-0004">4Fe-4S</keyword>
<comment type="caution">
    <text evidence="8">The sequence shown here is derived from an EMBL/GenBank/DDBJ whole genome shotgun (WGS) entry which is preliminary data.</text>
</comment>
<evidence type="ECO:0000256" key="4">
    <source>
        <dbReference type="ARBA" id="ARBA00022737"/>
    </source>
</evidence>
<comment type="subcellular location">
    <subcellularLocation>
        <location evidence="1">Cell envelope</location>
    </subcellularLocation>
</comment>
<protein>
    <submittedName>
        <fullName evidence="8">Formate dehydrogenase, beta subunit</fullName>
    </submittedName>
</protein>
<dbReference type="InterPro" id="IPR017896">
    <property type="entry name" value="4Fe4S_Fe-S-bd"/>
</dbReference>
<dbReference type="InterPro" id="IPR051555">
    <property type="entry name" value="FDH_Electron_Transfer_Unit"/>
</dbReference>
<dbReference type="GO" id="GO:0051539">
    <property type="term" value="F:4 iron, 4 sulfur cluster binding"/>
    <property type="evidence" value="ECO:0007669"/>
    <property type="project" value="UniProtKB-KW"/>
</dbReference>
<dbReference type="GO" id="GO:0046872">
    <property type="term" value="F:metal ion binding"/>
    <property type="evidence" value="ECO:0007669"/>
    <property type="project" value="UniProtKB-KW"/>
</dbReference>
<evidence type="ECO:0000256" key="3">
    <source>
        <dbReference type="ARBA" id="ARBA00022723"/>
    </source>
</evidence>
<dbReference type="Pfam" id="PF13247">
    <property type="entry name" value="Fer4_11"/>
    <property type="match status" value="1"/>
</dbReference>
<keyword evidence="6" id="KW-0411">Iron-sulfur</keyword>
<evidence type="ECO:0000256" key="5">
    <source>
        <dbReference type="ARBA" id="ARBA00023004"/>
    </source>
</evidence>
<dbReference type="SUPFAM" id="SSF54862">
    <property type="entry name" value="4Fe-4S ferredoxins"/>
    <property type="match status" value="1"/>
</dbReference>
<dbReference type="Proteomes" id="UP000244016">
    <property type="component" value="Unassembled WGS sequence"/>
</dbReference>
<reference evidence="8 9" key="1">
    <citation type="submission" date="2017-08" db="EMBL/GenBank/DDBJ databases">
        <title>Burning lignite coal seam in the remote Altai Mountains harbors a hydrogen-driven thermophilic microbial community.</title>
        <authorList>
            <person name="Kadnikov V.V."/>
            <person name="Mardanov A.V."/>
            <person name="Ivasenko D."/>
            <person name="Beletsky A.V."/>
            <person name="Karnachuk O.V."/>
            <person name="Ravin N.V."/>
        </authorList>
    </citation>
    <scope>NUCLEOTIDE SEQUENCE [LARGE SCALE GENOMIC DNA]</scope>
    <source>
        <strain evidence="8">AL31</strain>
    </source>
</reference>
<dbReference type="PROSITE" id="PS00198">
    <property type="entry name" value="4FE4S_FER_1"/>
    <property type="match status" value="1"/>
</dbReference>
<dbReference type="PROSITE" id="PS51379">
    <property type="entry name" value="4FE4S_FER_2"/>
    <property type="match status" value="2"/>
</dbReference>
<feature type="domain" description="4Fe-4S ferredoxin-type" evidence="7">
    <location>
        <begin position="38"/>
        <end position="69"/>
    </location>
</feature>
<evidence type="ECO:0000256" key="1">
    <source>
        <dbReference type="ARBA" id="ARBA00004196"/>
    </source>
</evidence>
<evidence type="ECO:0000313" key="8">
    <source>
        <dbReference type="EMBL" id="PTQ51110.1"/>
    </source>
</evidence>
<evidence type="ECO:0000259" key="7">
    <source>
        <dbReference type="PROSITE" id="PS51379"/>
    </source>
</evidence>
<dbReference type="AlphaFoldDB" id="A0A2T5G4H9"/>
<dbReference type="Gene3D" id="3.30.70.20">
    <property type="match status" value="2"/>
</dbReference>
<feature type="domain" description="4Fe-4S ferredoxin-type" evidence="7">
    <location>
        <begin position="70"/>
        <end position="99"/>
    </location>
</feature>
<dbReference type="PANTHER" id="PTHR43545:SF6">
    <property type="entry name" value="FORMATE DEHYDROGENASE, NITRATE-INDUCIBLE, IRON-SULFUR SUBUNIT"/>
    <property type="match status" value="1"/>
</dbReference>
<dbReference type="PANTHER" id="PTHR43545">
    <property type="entry name" value="FORMATE DEHYDROGENASE, NITRATE-INDUCIBLE, IRON-SULFUR SUBUNIT"/>
    <property type="match status" value="1"/>
</dbReference>
<evidence type="ECO:0000313" key="9">
    <source>
        <dbReference type="Proteomes" id="UP000244016"/>
    </source>
</evidence>
<keyword evidence="4" id="KW-0677">Repeat</keyword>
<proteinExistence type="predicted"/>
<keyword evidence="3" id="KW-0479">Metal-binding</keyword>
<evidence type="ECO:0000256" key="2">
    <source>
        <dbReference type="ARBA" id="ARBA00022485"/>
    </source>
</evidence>
<evidence type="ECO:0000256" key="6">
    <source>
        <dbReference type="ARBA" id="ARBA00023014"/>
    </source>
</evidence>
<name>A0A2T5G4H9_9BACL</name>
<dbReference type="GO" id="GO:0030313">
    <property type="term" value="C:cell envelope"/>
    <property type="evidence" value="ECO:0007669"/>
    <property type="project" value="UniProtKB-SubCell"/>
</dbReference>
<keyword evidence="5" id="KW-0408">Iron</keyword>
<organism evidence="8 9">
    <name type="scientific">Brockia lithotrophica</name>
    <dbReference type="NCBI Taxonomy" id="933949"/>
    <lineage>
        <taxon>Bacteria</taxon>
        <taxon>Bacillati</taxon>
        <taxon>Bacillota</taxon>
        <taxon>Bacilli</taxon>
        <taxon>Bacillales</taxon>
        <taxon>Bacillales Family X. Incertae Sedis</taxon>
        <taxon>Brockia</taxon>
    </lineage>
</organism>
<dbReference type="InterPro" id="IPR017900">
    <property type="entry name" value="4Fe4S_Fe_S_CS"/>
</dbReference>
<sequence>MEEHVGFSGDSYDNTLRLTATTWRHVKFIEQFDENHNGRWLFLSDSCKHCTDAACMSVCPTGAIVRTEFGSVYVQEDVCIGCGSCEKACPFGVIHVDARKRVAQKCTLCYDRLQHGMQPACAQACPTDAIRFGDVDELRKHARERVAQLQARGEDKARVYGEDIAGGLNVFYILLDEPKVYGLPEEVSVPNRENELPVLGVVGAVAAGLVGLAAVADARSDAPTIKEEGE</sequence>